<evidence type="ECO:0000313" key="1">
    <source>
        <dbReference type="EMBL" id="WWC90527.1"/>
    </source>
</evidence>
<proteinExistence type="predicted"/>
<organism evidence="1 2">
    <name type="scientific">Kwoniella dendrophila CBS 6074</name>
    <dbReference type="NCBI Taxonomy" id="1295534"/>
    <lineage>
        <taxon>Eukaryota</taxon>
        <taxon>Fungi</taxon>
        <taxon>Dikarya</taxon>
        <taxon>Basidiomycota</taxon>
        <taxon>Agaricomycotina</taxon>
        <taxon>Tremellomycetes</taxon>
        <taxon>Tremellales</taxon>
        <taxon>Cryptococcaceae</taxon>
        <taxon>Kwoniella</taxon>
    </lineage>
</organism>
<dbReference type="EMBL" id="CP144104">
    <property type="protein sequence ID" value="WWC90527.1"/>
    <property type="molecule type" value="Genomic_DNA"/>
</dbReference>
<name>A0AAX4JYV5_9TREE</name>
<protein>
    <submittedName>
        <fullName evidence="1">Uncharacterized protein</fullName>
    </submittedName>
</protein>
<reference evidence="1 2" key="1">
    <citation type="submission" date="2024-01" db="EMBL/GenBank/DDBJ databases">
        <title>Comparative genomics of Cryptococcus and Kwoniella reveals pathogenesis evolution and contrasting modes of karyotype evolution via chromosome fusion or intercentromeric recombination.</title>
        <authorList>
            <person name="Coelho M.A."/>
            <person name="David-Palma M."/>
            <person name="Shea T."/>
            <person name="Bowers K."/>
            <person name="McGinley-Smith S."/>
            <person name="Mohammad A.W."/>
            <person name="Gnirke A."/>
            <person name="Yurkov A.M."/>
            <person name="Nowrousian M."/>
            <person name="Sun S."/>
            <person name="Cuomo C.A."/>
            <person name="Heitman J."/>
        </authorList>
    </citation>
    <scope>NUCLEOTIDE SEQUENCE [LARGE SCALE GENOMIC DNA]</scope>
    <source>
        <strain evidence="1 2">CBS 6074</strain>
    </source>
</reference>
<sequence>MAEENTFICTFLGDIQSGTAENSTQDVEQSIENHSNEYGTFDSEVNYEGPFKPQKDAGNYGVPTVEYCNATAKSTSEHASAHYDNFIKYHVRGETGTSLLIKYDCGHFAIIGDVPDNAESRLFVGSKMLNCFVSYDHHTLSAD</sequence>
<evidence type="ECO:0000313" key="2">
    <source>
        <dbReference type="Proteomes" id="UP001355207"/>
    </source>
</evidence>
<dbReference type="AlphaFoldDB" id="A0AAX4JYV5"/>
<dbReference type="Proteomes" id="UP001355207">
    <property type="component" value="Chromosome 7"/>
</dbReference>
<dbReference type="RefSeq" id="XP_066077290.1">
    <property type="nucleotide sequence ID" value="XM_066221193.1"/>
</dbReference>
<accession>A0AAX4JYV5</accession>
<gene>
    <name evidence="1" type="ORF">L201_005463</name>
</gene>
<dbReference type="GeneID" id="91096133"/>
<keyword evidence="2" id="KW-1185">Reference proteome</keyword>